<evidence type="ECO:0000256" key="2">
    <source>
        <dbReference type="SAM" id="Phobius"/>
    </source>
</evidence>
<feature type="compositionally biased region" description="Pro residues" evidence="1">
    <location>
        <begin position="344"/>
        <end position="353"/>
    </location>
</feature>
<sequence length="553" mass="53057">MADLYRLIVAVLLLCFGPPALADGGPFPATPGQWNTAYCNSTNFPVGQLGAGISASWTCKATANPNVQDCGYTYNNGYYDGKCTQQKGPDSCPSGSTMSTSGSGASVCTCGAGLVPFNGGCQQKPQCPEGTHEEGGACVPNDCKPDETRVNGVCVKDPPCPAGETRINGVCKKNKCKAGASAGDYTDLSDSVTYLCEMSDGMNCQVRIKPTICVKIDGIESCTGAGTFTGATCSGGNGGTGGGNGSGDAGGNNGGNGSGPGTGGGGNGSNGTGSGGTGTGGGGTGTGTGGGGTGTGGGGTGSGGTGSGGTGSGGTGDGGTGNGGTGTGTGNGGSGPGSGSGGPNLPPPIVIPPAPEGVCPDGYHKSGNWCVKNPVPPDGNGGCPQGSVKINGNCVYTEPPSGGGGGTGTGGGGTGTGSGNGEGEEGNGFGGSCISGFACEGDAIQCAIAKEQYARNCKLFDDTSAESDLYNANKGKTGNQTGDLPGNETISLSGRIDTSDPLGGGGCIGDLSITVWGHGVSLPLSNLCQYLAMLGNILVAVSMLMAARIVTRG</sequence>
<proteinExistence type="predicted"/>
<feature type="region of interest" description="Disordered" evidence="1">
    <location>
        <begin position="401"/>
        <end position="423"/>
    </location>
</feature>
<dbReference type="SUPFAM" id="SSF57184">
    <property type="entry name" value="Growth factor receptor domain"/>
    <property type="match status" value="2"/>
</dbReference>
<keyword evidence="3" id="KW-0732">Signal</keyword>
<gene>
    <name evidence="4" type="ORF">ATF69_2144</name>
</gene>
<protein>
    <recommendedName>
        <fullName evidence="6">TspB protein</fullName>
    </recommendedName>
</protein>
<accession>A0A561XQ16</accession>
<dbReference type="Proteomes" id="UP000321485">
    <property type="component" value="Unassembled WGS sequence"/>
</dbReference>
<evidence type="ECO:0000256" key="3">
    <source>
        <dbReference type="SAM" id="SignalP"/>
    </source>
</evidence>
<evidence type="ECO:0000313" key="5">
    <source>
        <dbReference type="Proteomes" id="UP000321485"/>
    </source>
</evidence>
<reference evidence="4 5" key="1">
    <citation type="journal article" date="2015" name="Stand. Genomic Sci.">
        <title>Genomic Encyclopedia of Bacterial and Archaeal Type Strains, Phase III: the genomes of soil and plant-associated and newly described type strains.</title>
        <authorList>
            <person name="Whitman W.B."/>
            <person name="Woyke T."/>
            <person name="Klenk H.P."/>
            <person name="Zhou Y."/>
            <person name="Lilburn T.G."/>
            <person name="Beck B.J."/>
            <person name="De Vos P."/>
            <person name="Vandamme P."/>
            <person name="Eisen J.A."/>
            <person name="Garrity G."/>
            <person name="Hugenholtz P."/>
            <person name="Kyrpides N.C."/>
        </authorList>
    </citation>
    <scope>NUCLEOTIDE SEQUENCE [LARGE SCALE GENOMIC DNA]</scope>
    <source>
        <strain evidence="4 5">DSM 64</strain>
    </source>
</reference>
<feature type="transmembrane region" description="Helical" evidence="2">
    <location>
        <begin position="530"/>
        <end position="550"/>
    </location>
</feature>
<organism evidence="4 5">
    <name type="scientific">Acidovorax delafieldii</name>
    <name type="common">Pseudomonas delafieldii</name>
    <dbReference type="NCBI Taxonomy" id="47920"/>
    <lineage>
        <taxon>Bacteria</taxon>
        <taxon>Pseudomonadati</taxon>
        <taxon>Pseudomonadota</taxon>
        <taxon>Betaproteobacteria</taxon>
        <taxon>Burkholderiales</taxon>
        <taxon>Comamonadaceae</taxon>
        <taxon>Acidovorax</taxon>
    </lineage>
</organism>
<dbReference type="GeneID" id="51113681"/>
<feature type="compositionally biased region" description="Gly residues" evidence="1">
    <location>
        <begin position="249"/>
        <end position="342"/>
    </location>
</feature>
<dbReference type="RefSeq" id="WP_158641484.1">
    <property type="nucleotide sequence ID" value="NZ_VJWE01000012.1"/>
</dbReference>
<name>A0A561XQ16_ACIDE</name>
<comment type="caution">
    <text evidence="4">The sequence shown here is derived from an EMBL/GenBank/DDBJ whole genome shotgun (WGS) entry which is preliminary data.</text>
</comment>
<feature type="chain" id="PRO_5021728557" description="TspB protein" evidence="3">
    <location>
        <begin position="23"/>
        <end position="553"/>
    </location>
</feature>
<feature type="region of interest" description="Disordered" evidence="1">
    <location>
        <begin position="249"/>
        <end position="353"/>
    </location>
</feature>
<feature type="signal peptide" evidence="3">
    <location>
        <begin position="1"/>
        <end position="22"/>
    </location>
</feature>
<evidence type="ECO:0000313" key="4">
    <source>
        <dbReference type="EMBL" id="TWG38202.1"/>
    </source>
</evidence>
<keyword evidence="2" id="KW-0812">Transmembrane</keyword>
<dbReference type="NCBIfam" id="NF041109">
    <property type="entry name" value="VF_TspB_C_term"/>
    <property type="match status" value="1"/>
</dbReference>
<evidence type="ECO:0000256" key="1">
    <source>
        <dbReference type="SAM" id="MobiDB-lite"/>
    </source>
</evidence>
<dbReference type="EMBL" id="VJWE01000012">
    <property type="protein sequence ID" value="TWG38202.1"/>
    <property type="molecule type" value="Genomic_DNA"/>
</dbReference>
<evidence type="ECO:0008006" key="6">
    <source>
        <dbReference type="Google" id="ProtNLM"/>
    </source>
</evidence>
<dbReference type="PRINTS" id="PR01228">
    <property type="entry name" value="EGGSHELL"/>
</dbReference>
<keyword evidence="2" id="KW-0472">Membrane</keyword>
<dbReference type="InterPro" id="IPR009030">
    <property type="entry name" value="Growth_fac_rcpt_cys_sf"/>
</dbReference>
<keyword evidence="2" id="KW-1133">Transmembrane helix</keyword>
<dbReference type="AlphaFoldDB" id="A0A561XQ16"/>